<keyword evidence="2" id="KW-1185">Reference proteome</keyword>
<dbReference type="OrthoDB" id="218750at2"/>
<name>A0A3N1D7Z7_9ACTN</name>
<comment type="caution">
    <text evidence="1">The sequence shown here is derived from an EMBL/GenBank/DDBJ whole genome shotgun (WGS) entry which is preliminary data.</text>
</comment>
<protein>
    <recommendedName>
        <fullName evidence="3">DNA-binding protein</fullName>
    </recommendedName>
</protein>
<accession>A0A3N1D7Z7</accession>
<gene>
    <name evidence="1" type="ORF">EDD29_7359</name>
</gene>
<dbReference type="EMBL" id="RJKE01000001">
    <property type="protein sequence ID" value="ROO89654.1"/>
    <property type="molecule type" value="Genomic_DNA"/>
</dbReference>
<sequence>MSVPTVSRPSAGTAAELLAAGAYLPSDTADAGEGVPVTARAYQRAGLGGRTVVRLVPEEIGEAEDAAAAFLGLARVGLAEVVGFGVRERLAFPEWVLVHHPADGHHALGLLPEIDRLARLAVTKAKVASEGFTALGKQLATSVPHLLPTFYERAGREFLTVEKPELAARMFAAARKAETEHGLPIDEARLDDVFVEFALAGALPAKTLSEYAKALALRLPPDEALERFLRLAVRRAAGGLPPASTTAHDLRRLAKAASGEAGKIERDHLAEMLTYPATALAPETWWKAHRAALVELAAERPETSGVLLRIMPDHPDLGFQGSWLDLLEDTGAAALLSDEAGNAGPEDGVAGWLIRFLQARGPVYQASRRLPRLESMVGRMAGRLKAELAERGTSLPVPVSADLLDLLLELGVPVADPSPGQRAHLDTWAMGDGRRDLAALCADPRFARALHLGIAGMQGREASRQEALLAAVPLHPHLRAYVEELRGRVAHAGLPETAAALTDLGRLHPGVQRLAEEPVRAALAVDFPELLARTLRGGLFDEMSWPAFDTAVAELFPEHYRGHRTIAEEWPYLVVANRQRALVLDGSGIVLDHALRVPANTYRLGFRYVDGALLVQWSDGHRGVTSGYWHTLPDRVLRLEGDSLNGYDAMRFRGDQKISLAAPGGGSLTGSTVLHRGDALAPDQHEIASDGKGYWARRTVAHRPVWHALDPVTGAVGEPDLPAFFAEPGESFRNGFLAPFPGTGTTPVGAVVDGVLGQRTVVLPDGAVRGEDLAGNASPAVRGHGTVWQVRLPGDDKARAVLREMSYGRSGFRLIGPDGLLLADSVQAAHFRAGSGQLPPLHYWAHLTPRDPRGSAALRRADRDVAVRLLEGGDTEAEIAARVRAALPDLAHDALVAGVAGVVAAALAARKVLAGVREKAESAFAPGAVEELPASPTDVALFRGLDGLGEYASRPRGTAAHSAHLLWKLGRLYAGAYAARSSDGEAAPRVALPDQNLHLPSVVAALAGVALRAVSETTPEDARSALRELFGLLGEAGLLAPEPDAWRILRLRPADQLEPRTDHLYGSELAGGGFFAVTAQRWNRFGQQNTLELQALCHDPSGAFEAPADYAVTAAEPLVAARPDVPVAEILALLDARGPAPWRPDAVAEFGRLTGVTPTTAALVVAGLPGLSGSVESAPPAEFRRLLKAKVADLDAAQEGLRKLSGTVRRELVGALLPADPARLWTEGPDVAAAAEVWNRAVPRRIAVPEALLTELAKDFGSGRLQAQAQAVLDPSGDAGMSQDVEWRPESRTFEPLGNSGFTARTLNSSVRILAWLAHRLPVGDPLRALLPEGLAAVRERLANPGLVLRAEPAVYRAEFKKAAGAPDEEGPTWERYGPVLLLTDTYYQRPGVKVALLDENGDDPRLALLRGSEGAPMPFEVAMRVARDARFAALLDDPGEPVDGGTLKDGTWYPQDPSRSVPELVAEAAARFGLSADAAAVYLMLLAMPDPTDRNTARWTGWRPARLKEARAELTATDLVVEARRTRANRTLFLPCPWTEVRSPQIPMEDWKQELYLLFRGGRAPLTNVLPTEPVTDVYRRAWRRIAEGDLPRFGELEIPRQKRRR</sequence>
<evidence type="ECO:0008006" key="3">
    <source>
        <dbReference type="Google" id="ProtNLM"/>
    </source>
</evidence>
<evidence type="ECO:0000313" key="2">
    <source>
        <dbReference type="Proteomes" id="UP000272400"/>
    </source>
</evidence>
<evidence type="ECO:0000313" key="1">
    <source>
        <dbReference type="EMBL" id="ROO89654.1"/>
    </source>
</evidence>
<dbReference type="Proteomes" id="UP000272400">
    <property type="component" value="Unassembled WGS sequence"/>
</dbReference>
<reference evidence="1 2" key="1">
    <citation type="submission" date="2018-11" db="EMBL/GenBank/DDBJ databases">
        <title>Sequencing the genomes of 1000 actinobacteria strains.</title>
        <authorList>
            <person name="Klenk H.-P."/>
        </authorList>
    </citation>
    <scope>NUCLEOTIDE SEQUENCE [LARGE SCALE GENOMIC DNA]</scope>
    <source>
        <strain evidence="1 2">DSM 44254</strain>
    </source>
</reference>
<proteinExistence type="predicted"/>
<dbReference type="RefSeq" id="WP_123668713.1">
    <property type="nucleotide sequence ID" value="NZ_RJKE01000001.1"/>
</dbReference>
<organism evidence="1 2">
    <name type="scientific">Actinocorallia herbida</name>
    <dbReference type="NCBI Taxonomy" id="58109"/>
    <lineage>
        <taxon>Bacteria</taxon>
        <taxon>Bacillati</taxon>
        <taxon>Actinomycetota</taxon>
        <taxon>Actinomycetes</taxon>
        <taxon>Streptosporangiales</taxon>
        <taxon>Thermomonosporaceae</taxon>
        <taxon>Actinocorallia</taxon>
    </lineage>
</organism>